<dbReference type="Proteomes" id="UP000198211">
    <property type="component" value="Unassembled WGS sequence"/>
</dbReference>
<dbReference type="CDD" id="cd09272">
    <property type="entry name" value="RNase_HI_RT_Ty1"/>
    <property type="match status" value="1"/>
</dbReference>
<sequence>MVCIEDLECEQVDIETAFQNGVLEEEVYMQLPQGLKVPGQEGLVCRLQKSIYGLKQAPRAWHKALVQYLTTAGFEALQCEACIFVRSTGIKTQIVDIYGDDLVLIAKTKGEVAEMKAGIQKAFRGKDMGGPVSYIVGIKVVRDRAQRKLWINQQLSADNIVNRFNMQHAFATKVPSIPEKKLRKVNGVDATGDVMSDMATKPFRQASDVSDERVEAELAFSIQDVSLFLNAYAKPHWEAVKQIIKYVKGTTGHGLGFSGSDIRLSAYSDSDYAAEEDERKSVSGYVTFIGNCAVTWSSRKQRIVTQSTVEAEYIALAHCTREVLFIWQLLSELGYEQGRHRYLKTTRHASL</sequence>
<dbReference type="PANTHER" id="PTHR11439:SF440">
    <property type="entry name" value="INTEGRASE CATALYTIC DOMAIN-CONTAINING PROTEIN"/>
    <property type="match status" value="1"/>
</dbReference>
<dbReference type="InterPro" id="IPR013103">
    <property type="entry name" value="RVT_2"/>
</dbReference>
<reference evidence="3" key="1">
    <citation type="submission" date="2017-03" db="EMBL/GenBank/DDBJ databases">
        <title>Phytopthora megakarya and P. palmivora, two closely related causual agents of cacao black pod achieved similar genome size and gene model numbers by different mechanisms.</title>
        <authorList>
            <person name="Ali S."/>
            <person name="Shao J."/>
            <person name="Larry D.J."/>
            <person name="Kronmiller B."/>
            <person name="Shen D."/>
            <person name="Strem M.D."/>
            <person name="Melnick R.L."/>
            <person name="Guiltinan M.J."/>
            <person name="Tyler B.M."/>
            <person name="Meinhardt L.W."/>
            <person name="Bailey B.A."/>
        </authorList>
    </citation>
    <scope>NUCLEOTIDE SEQUENCE [LARGE SCALE GENOMIC DNA]</scope>
    <source>
        <strain evidence="3">zdho120</strain>
    </source>
</reference>
<dbReference type="PANTHER" id="PTHR11439">
    <property type="entry name" value="GAG-POL-RELATED RETROTRANSPOSON"/>
    <property type="match status" value="1"/>
</dbReference>
<keyword evidence="3" id="KW-1185">Reference proteome</keyword>
<keyword evidence="2" id="KW-0695">RNA-directed DNA polymerase</keyword>
<evidence type="ECO:0000313" key="3">
    <source>
        <dbReference type="Proteomes" id="UP000198211"/>
    </source>
</evidence>
<dbReference type="Pfam" id="PF07727">
    <property type="entry name" value="RVT_2"/>
    <property type="match status" value="1"/>
</dbReference>
<dbReference type="EMBL" id="NBNE01003608">
    <property type="protein sequence ID" value="OWZ07262.1"/>
    <property type="molecule type" value="Genomic_DNA"/>
</dbReference>
<protein>
    <submittedName>
        <fullName evidence="2">Reverse transcriptase</fullName>
    </submittedName>
</protein>
<organism evidence="2 3">
    <name type="scientific">Phytophthora megakarya</name>
    <dbReference type="NCBI Taxonomy" id="4795"/>
    <lineage>
        <taxon>Eukaryota</taxon>
        <taxon>Sar</taxon>
        <taxon>Stramenopiles</taxon>
        <taxon>Oomycota</taxon>
        <taxon>Peronosporomycetes</taxon>
        <taxon>Peronosporales</taxon>
        <taxon>Peronosporaceae</taxon>
        <taxon>Phytophthora</taxon>
    </lineage>
</organism>
<evidence type="ECO:0000313" key="2">
    <source>
        <dbReference type="EMBL" id="OWZ07262.1"/>
    </source>
</evidence>
<proteinExistence type="predicted"/>
<keyword evidence="2" id="KW-0808">Transferase</keyword>
<accession>A0A225VPI7</accession>
<dbReference type="AlphaFoldDB" id="A0A225VPI7"/>
<dbReference type="OrthoDB" id="122919at2759"/>
<gene>
    <name evidence="2" type="ORF">PHMEG_00020364</name>
</gene>
<keyword evidence="2" id="KW-0548">Nucleotidyltransferase</keyword>
<comment type="caution">
    <text evidence="2">The sequence shown here is derived from an EMBL/GenBank/DDBJ whole genome shotgun (WGS) entry which is preliminary data.</text>
</comment>
<name>A0A225VPI7_9STRA</name>
<evidence type="ECO:0000259" key="1">
    <source>
        <dbReference type="Pfam" id="PF07727"/>
    </source>
</evidence>
<dbReference type="GO" id="GO:0003964">
    <property type="term" value="F:RNA-directed DNA polymerase activity"/>
    <property type="evidence" value="ECO:0007669"/>
    <property type="project" value="UniProtKB-KW"/>
</dbReference>
<dbReference type="STRING" id="4795.A0A225VPI7"/>
<feature type="domain" description="Reverse transcriptase Ty1/copia-type" evidence="1">
    <location>
        <begin position="8"/>
        <end position="177"/>
    </location>
</feature>